<evidence type="ECO:0000256" key="4">
    <source>
        <dbReference type="ARBA" id="ARBA00022679"/>
    </source>
</evidence>
<dbReference type="HOGENOM" id="CLU_038143_1_0_9"/>
<evidence type="ECO:0000313" key="12">
    <source>
        <dbReference type="EMBL" id="AJI24789.1"/>
    </source>
</evidence>
<dbReference type="Pfam" id="PF00535">
    <property type="entry name" value="Glycos_transf_2"/>
    <property type="match status" value="1"/>
</dbReference>
<evidence type="ECO:0000256" key="1">
    <source>
        <dbReference type="ARBA" id="ARBA00004236"/>
    </source>
</evidence>
<dbReference type="Gene3D" id="3.90.550.10">
    <property type="entry name" value="Spore Coat Polysaccharide Biosynthesis Protein SpsA, Chain A"/>
    <property type="match status" value="1"/>
</dbReference>
<reference evidence="12 13" key="1">
    <citation type="journal article" date="2015" name="Genome Announc.">
        <title>Complete genome sequences for 35 biothreat assay-relevant bacillus species.</title>
        <authorList>
            <person name="Johnson S.L."/>
            <person name="Daligault H.E."/>
            <person name="Davenport K.W."/>
            <person name="Jaissle J."/>
            <person name="Frey K.G."/>
            <person name="Ladner J.T."/>
            <person name="Broomall S.M."/>
            <person name="Bishop-Lilly K.A."/>
            <person name="Bruce D.C."/>
            <person name="Gibbons H.S."/>
            <person name="Coyne S.R."/>
            <person name="Lo C.C."/>
            <person name="Meincke L."/>
            <person name="Munk A.C."/>
            <person name="Koroleva G.I."/>
            <person name="Rosenzweig C.N."/>
            <person name="Palacios G.F."/>
            <person name="Redden C.L."/>
            <person name="Minogue T.D."/>
            <person name="Chain P.S."/>
        </authorList>
    </citation>
    <scope>NUCLEOTIDE SEQUENCE [LARGE SCALE GENOMIC DNA]</scope>
    <source>
        <strain evidence="13">ATCC 14581 / DSM 32 / JCM 2506 / NBRC 15308 / NCIMB 9376 / NCTC 10342 / NRRL B-14308 / VKM B-512</strain>
    </source>
</reference>
<keyword evidence="6" id="KW-0472">Membrane</keyword>
<dbReference type="GO" id="GO:0016757">
    <property type="term" value="F:glycosyltransferase activity"/>
    <property type="evidence" value="ECO:0007669"/>
    <property type="project" value="UniProtKB-KW"/>
</dbReference>
<accession>A0A0B6AY12</accession>
<evidence type="ECO:0000256" key="2">
    <source>
        <dbReference type="ARBA" id="ARBA00022475"/>
    </source>
</evidence>
<protein>
    <recommendedName>
        <fullName evidence="10">4,4'-diaponeurosporenoate glycosyltransferase</fullName>
    </recommendedName>
</protein>
<dbReference type="CDD" id="cd00761">
    <property type="entry name" value="Glyco_tranf_GTA_type"/>
    <property type="match status" value="1"/>
</dbReference>
<dbReference type="GeneID" id="93642333"/>
<organism evidence="12 13">
    <name type="scientific">Priestia megaterium (strain ATCC 14581 / DSM 32 / CCUG 1817 / JCM 2506 / NBRC 15308 / NCIMB 9376 / NCTC 10342 / NRRL B-14308 / VKM B-512 / Ford 19)</name>
    <name type="common">Bacillus megaterium</name>
    <dbReference type="NCBI Taxonomy" id="1348623"/>
    <lineage>
        <taxon>Bacteria</taxon>
        <taxon>Bacillati</taxon>
        <taxon>Bacillota</taxon>
        <taxon>Bacilli</taxon>
        <taxon>Bacillales</taxon>
        <taxon>Bacillaceae</taxon>
        <taxon>Priestia</taxon>
    </lineage>
</organism>
<dbReference type="RefSeq" id="WP_034652695.1">
    <property type="nucleotide sequence ID" value="NZ_BCVB01000005.1"/>
</dbReference>
<dbReference type="GO" id="GO:0016117">
    <property type="term" value="P:carotenoid biosynthetic process"/>
    <property type="evidence" value="ECO:0007669"/>
    <property type="project" value="UniProtKB-KW"/>
</dbReference>
<evidence type="ECO:0000313" key="13">
    <source>
        <dbReference type="Proteomes" id="UP000031829"/>
    </source>
</evidence>
<dbReference type="PANTHER" id="PTHR43646">
    <property type="entry name" value="GLYCOSYLTRANSFERASE"/>
    <property type="match status" value="1"/>
</dbReference>
<evidence type="ECO:0000256" key="5">
    <source>
        <dbReference type="ARBA" id="ARBA00022746"/>
    </source>
</evidence>
<evidence type="ECO:0000259" key="11">
    <source>
        <dbReference type="Pfam" id="PF00535"/>
    </source>
</evidence>
<dbReference type="GO" id="GO:0005886">
    <property type="term" value="C:plasma membrane"/>
    <property type="evidence" value="ECO:0007669"/>
    <property type="project" value="UniProtKB-SubCell"/>
</dbReference>
<keyword evidence="4 12" id="KW-0808">Transferase</keyword>
<evidence type="ECO:0000256" key="10">
    <source>
        <dbReference type="ARBA" id="ARBA00040345"/>
    </source>
</evidence>
<sequence length="367" mass="41279">MSFLLVALVLTATLVITIPTFKRVKIGRNDMSCLSIIIPARNEERNLTFLLQSLQLRNADFEVIVVDDNSTDNTERVAKAFGVKVVQPGALPAGWLGKSWACWNGAREAKGSVLLFLDADITVENDGIEKVFFYYQQQGGVLSVHPYHLVKRPYEMFSALFHYVTFASIGAFHPFKNWKSPSVGFGQCLLCSAASYFQSGGHEGIKKEVVENMALVEKMNKQGEFITCMSGQGALSMRMYPNGMKGLIRGWSKSFASGAGKTEAIYLFLVSLWLTSMINYILFLPTLWNQHAGLAISSYVCYVSLLFNSLRKIGSFTFFSLCLFPIHVLFFLGLFVWSFVQTAVRKQVKWKERSISIEEEKKKKVIK</sequence>
<comment type="similarity">
    <text evidence="9">Belongs to the glycosyltransferase 2 family. CrtQ subfamily.</text>
</comment>
<feature type="domain" description="Glycosyltransferase 2-like" evidence="11">
    <location>
        <begin position="35"/>
        <end position="141"/>
    </location>
</feature>
<comment type="pathway">
    <text evidence="8">Carotenoid biosynthesis; staphyloxanthin biosynthesis; staphyloxanthin from farnesyl diphosphate: step 4/5.</text>
</comment>
<dbReference type="InterPro" id="IPR029044">
    <property type="entry name" value="Nucleotide-diphossugar_trans"/>
</dbReference>
<dbReference type="SUPFAM" id="SSF53448">
    <property type="entry name" value="Nucleotide-diphospho-sugar transferases"/>
    <property type="match status" value="1"/>
</dbReference>
<dbReference type="InterPro" id="IPR001173">
    <property type="entry name" value="Glyco_trans_2-like"/>
</dbReference>
<dbReference type="Proteomes" id="UP000031829">
    <property type="component" value="Chromosome"/>
</dbReference>
<dbReference type="KEGG" id="bmeg:BG04_4323"/>
<evidence type="ECO:0000256" key="7">
    <source>
        <dbReference type="ARBA" id="ARBA00037281"/>
    </source>
</evidence>
<keyword evidence="5" id="KW-0125">Carotenoid biosynthesis</keyword>
<keyword evidence="2" id="KW-1003">Cell membrane</keyword>
<evidence type="ECO:0000256" key="9">
    <source>
        <dbReference type="ARBA" id="ARBA00038120"/>
    </source>
</evidence>
<comment type="subcellular location">
    <subcellularLocation>
        <location evidence="1">Cell membrane</location>
    </subcellularLocation>
</comment>
<dbReference type="EMBL" id="CP009920">
    <property type="protein sequence ID" value="AJI24789.1"/>
    <property type="molecule type" value="Genomic_DNA"/>
</dbReference>
<evidence type="ECO:0000256" key="6">
    <source>
        <dbReference type="ARBA" id="ARBA00023136"/>
    </source>
</evidence>
<name>A0A0B6AY12_PRIM2</name>
<dbReference type="PANTHER" id="PTHR43646:SF2">
    <property type="entry name" value="GLYCOSYLTRANSFERASE 2-LIKE DOMAIN-CONTAINING PROTEIN"/>
    <property type="match status" value="1"/>
</dbReference>
<keyword evidence="3" id="KW-0328">Glycosyltransferase</keyword>
<proteinExistence type="inferred from homology"/>
<dbReference type="AlphaFoldDB" id="A0A0B6AY12"/>
<evidence type="ECO:0000256" key="8">
    <source>
        <dbReference type="ARBA" id="ARBA00037904"/>
    </source>
</evidence>
<comment type="function">
    <text evidence="7">Catalyzes the glycosylation of 4,4'-diaponeurosporenoate, i.e. the esterification of glucose at the C1'' position with the carboxyl group of 4,4'-diaponeurosporenic acid, to form glycosyl-4,4'-diaponeurosporenoate. This is a step in the biosynthesis of staphyloxanthin, an orange pigment present in most staphylococci strains.</text>
</comment>
<gene>
    <name evidence="12" type="ORF">BG04_4323</name>
</gene>
<evidence type="ECO:0000256" key="3">
    <source>
        <dbReference type="ARBA" id="ARBA00022676"/>
    </source>
</evidence>